<dbReference type="EMBL" id="BK032551">
    <property type="protein sequence ID" value="DAF47153.1"/>
    <property type="molecule type" value="Genomic_DNA"/>
</dbReference>
<dbReference type="GO" id="GO:0003697">
    <property type="term" value="F:single-stranded DNA binding"/>
    <property type="evidence" value="ECO:0007669"/>
    <property type="project" value="InterPro"/>
</dbReference>
<dbReference type="PANTHER" id="PTHR10302">
    <property type="entry name" value="SINGLE-STRANDED DNA-BINDING PROTEIN"/>
    <property type="match status" value="1"/>
</dbReference>
<proteinExistence type="inferred from homology"/>
<organism evidence="4">
    <name type="scientific">Caudovirales sp. ctTVN2</name>
    <dbReference type="NCBI Taxonomy" id="2827634"/>
    <lineage>
        <taxon>Viruses</taxon>
        <taxon>Duplodnaviria</taxon>
        <taxon>Heunggongvirae</taxon>
        <taxon>Uroviricota</taxon>
        <taxon>Caudoviricetes</taxon>
    </lineage>
</organism>
<dbReference type="InterPro" id="IPR012340">
    <property type="entry name" value="NA-bd_OB-fold"/>
</dbReference>
<evidence type="ECO:0000256" key="1">
    <source>
        <dbReference type="ARBA" id="ARBA00023125"/>
    </source>
</evidence>
<name>A0A8S5S865_9CAUD</name>
<protein>
    <submittedName>
        <fullName evidence="4">Single stranded DNA binding protein</fullName>
    </submittedName>
</protein>
<evidence type="ECO:0000256" key="2">
    <source>
        <dbReference type="PROSITE-ProRule" id="PRU00252"/>
    </source>
</evidence>
<dbReference type="GO" id="GO:0009295">
    <property type="term" value="C:nucleoid"/>
    <property type="evidence" value="ECO:0007669"/>
    <property type="project" value="TreeGrafter"/>
</dbReference>
<feature type="compositionally biased region" description="Polar residues" evidence="3">
    <location>
        <begin position="157"/>
        <end position="166"/>
    </location>
</feature>
<dbReference type="PANTHER" id="PTHR10302:SF0">
    <property type="entry name" value="SINGLE-STRANDED DNA-BINDING PROTEIN, MITOCHONDRIAL"/>
    <property type="match status" value="1"/>
</dbReference>
<evidence type="ECO:0000313" key="4">
    <source>
        <dbReference type="EMBL" id="DAF47153.1"/>
    </source>
</evidence>
<dbReference type="NCBIfam" id="TIGR00621">
    <property type="entry name" value="ssb"/>
    <property type="match status" value="1"/>
</dbReference>
<sequence>MLNSCDFQGRFAADPELRTTQTGKQVASFRMAVDRDMVDANGHRPTDWLTFTAWGKTAEFVSRYFRKGSAAVVHSRCQTRQYEDKNGNNRTAIEFVVDNIYFAGPKQDNQQGTVDDGGTNPPPATYRNQQPQPQQMGFATQSQRQQWQGAADHPGNVQVSQSFSQGNDDDFSVLDDADDLPF</sequence>
<evidence type="ECO:0000256" key="3">
    <source>
        <dbReference type="SAM" id="MobiDB-lite"/>
    </source>
</evidence>
<dbReference type="HAMAP" id="MF_00984">
    <property type="entry name" value="SSB"/>
    <property type="match status" value="1"/>
</dbReference>
<dbReference type="InterPro" id="IPR000424">
    <property type="entry name" value="Primosome_PriB/ssb"/>
</dbReference>
<feature type="compositionally biased region" description="Acidic residues" evidence="3">
    <location>
        <begin position="167"/>
        <end position="182"/>
    </location>
</feature>
<dbReference type="Pfam" id="PF00436">
    <property type="entry name" value="SSB"/>
    <property type="match status" value="1"/>
</dbReference>
<dbReference type="PROSITE" id="PS50935">
    <property type="entry name" value="SSB"/>
    <property type="match status" value="1"/>
</dbReference>
<dbReference type="SUPFAM" id="SSF50249">
    <property type="entry name" value="Nucleic acid-binding proteins"/>
    <property type="match status" value="1"/>
</dbReference>
<dbReference type="InterPro" id="IPR011344">
    <property type="entry name" value="ssDNA-bd"/>
</dbReference>
<dbReference type="Gene3D" id="2.40.50.140">
    <property type="entry name" value="Nucleic acid-binding proteins"/>
    <property type="match status" value="1"/>
</dbReference>
<keyword evidence="1 2" id="KW-0238">DNA-binding</keyword>
<feature type="region of interest" description="Disordered" evidence="3">
    <location>
        <begin position="106"/>
        <end position="182"/>
    </location>
</feature>
<dbReference type="CDD" id="cd04496">
    <property type="entry name" value="SSB_OBF"/>
    <property type="match status" value="1"/>
</dbReference>
<reference evidence="4" key="1">
    <citation type="journal article" date="2021" name="Proc. Natl. Acad. Sci. U.S.A.">
        <title>A Catalog of Tens of Thousands of Viruses from Human Metagenomes Reveals Hidden Associations with Chronic Diseases.</title>
        <authorList>
            <person name="Tisza M.J."/>
            <person name="Buck C.B."/>
        </authorList>
    </citation>
    <scope>NUCLEOTIDE SEQUENCE</scope>
    <source>
        <strain evidence="4">CtTVN2</strain>
    </source>
</reference>
<feature type="compositionally biased region" description="Polar residues" evidence="3">
    <location>
        <begin position="126"/>
        <end position="148"/>
    </location>
</feature>
<accession>A0A8S5S865</accession>
<dbReference type="GO" id="GO:0006260">
    <property type="term" value="P:DNA replication"/>
    <property type="evidence" value="ECO:0007669"/>
    <property type="project" value="InterPro"/>
</dbReference>